<dbReference type="OrthoDB" id="9772736at2"/>
<evidence type="ECO:0000256" key="3">
    <source>
        <dbReference type="ARBA" id="ARBA00023002"/>
    </source>
</evidence>
<dbReference type="Gene3D" id="3.20.20.70">
    <property type="entry name" value="Aldolase class I"/>
    <property type="match status" value="1"/>
</dbReference>
<dbReference type="PATRIC" id="fig|1265738.3.peg.3500"/>
<accession>M5RJU1</accession>
<dbReference type="InterPro" id="IPR001155">
    <property type="entry name" value="OxRdtase_FMN_N"/>
</dbReference>
<dbReference type="AlphaFoldDB" id="M5RJU1"/>
<dbReference type="FunFam" id="3.20.20.70:FF:000059">
    <property type="entry name" value="N-ethylmaleimide reductase, FMN-linked"/>
    <property type="match status" value="1"/>
</dbReference>
<proteinExistence type="inferred from homology"/>
<keyword evidence="3" id="KW-0560">Oxidoreductase</keyword>
<organism evidence="6 7">
    <name type="scientific">Rhodopirellula maiorica SM1</name>
    <dbReference type="NCBI Taxonomy" id="1265738"/>
    <lineage>
        <taxon>Bacteria</taxon>
        <taxon>Pseudomonadati</taxon>
        <taxon>Planctomycetota</taxon>
        <taxon>Planctomycetia</taxon>
        <taxon>Pirellulales</taxon>
        <taxon>Pirellulaceae</taxon>
        <taxon>Novipirellula</taxon>
    </lineage>
</organism>
<comment type="similarity">
    <text evidence="2">Belongs to the NADH:flavin oxidoreductase/NADH oxidase family.</text>
</comment>
<dbReference type="Pfam" id="PF00724">
    <property type="entry name" value="Oxidored_FMN"/>
    <property type="match status" value="1"/>
</dbReference>
<dbReference type="CDD" id="cd02933">
    <property type="entry name" value="OYE_like_FMN"/>
    <property type="match status" value="1"/>
</dbReference>
<dbReference type="PANTHER" id="PTHR22893:SF91">
    <property type="entry name" value="NADPH DEHYDROGENASE 2-RELATED"/>
    <property type="match status" value="1"/>
</dbReference>
<dbReference type="RefSeq" id="WP_008698203.1">
    <property type="nucleotide sequence ID" value="NZ_ANOG01000505.1"/>
</dbReference>
<evidence type="ECO:0000313" key="6">
    <source>
        <dbReference type="EMBL" id="EMI19575.1"/>
    </source>
</evidence>
<dbReference type="EMBL" id="ANOG01000505">
    <property type="protein sequence ID" value="EMI19575.1"/>
    <property type="molecule type" value="Genomic_DNA"/>
</dbReference>
<comment type="caution">
    <text evidence="6">The sequence shown here is derived from an EMBL/GenBank/DDBJ whole genome shotgun (WGS) entry which is preliminary data.</text>
</comment>
<name>M5RJU1_9BACT</name>
<protein>
    <submittedName>
        <fullName evidence="6">N-ethylmaleimide reductase</fullName>
    </submittedName>
</protein>
<sequence length="379" mass="42112">MSTENKLLSTYRLGDLQLSSRVVMAPMTRGRAGQEMTANELMATYYEQRAGAGLVITEGTFPSRMGVGWLHAPGIYTDEMAEAWRPVVHAVHRHETPVFMQLWHTGRTSHSDFLDGKLPIAPSAVRHQGSGTPTPKSDGKEVPRQTPRALETHEVPGVVHEYHQAAERAKGVGFDGIEIHGANGYLVDEFLQSRTNKRDDAYGGSIKKRFQFLKEVIEATLTVFPSNRIGVRLSPNGKFNDMGSEDFREQFLYVAEALDSYDLAYLHLVIGADFGGFHEMGEPMRLSEFRNVYSGTIIANNGFDQESAEQAIGNGEADLVAFARPFISNPDLVNRFANGWPLAEPNQETFYTFDAEGYTDYPAFIPQQELVQRDASGAK</sequence>
<dbReference type="GO" id="GO:0016628">
    <property type="term" value="F:oxidoreductase activity, acting on the CH-CH group of donors, NAD or NADP as acceptor"/>
    <property type="evidence" value="ECO:0007669"/>
    <property type="project" value="UniProtKB-ARBA"/>
</dbReference>
<gene>
    <name evidence="6" type="ORF">RMSM_03501</name>
</gene>
<dbReference type="SUPFAM" id="SSF51395">
    <property type="entry name" value="FMN-linked oxidoreductases"/>
    <property type="match status" value="1"/>
</dbReference>
<dbReference type="InterPro" id="IPR045247">
    <property type="entry name" value="Oye-like"/>
</dbReference>
<dbReference type="GO" id="GO:0010181">
    <property type="term" value="F:FMN binding"/>
    <property type="evidence" value="ECO:0007669"/>
    <property type="project" value="InterPro"/>
</dbReference>
<keyword evidence="7" id="KW-1185">Reference proteome</keyword>
<dbReference type="PANTHER" id="PTHR22893">
    <property type="entry name" value="NADH OXIDOREDUCTASE-RELATED"/>
    <property type="match status" value="1"/>
</dbReference>
<dbReference type="InterPro" id="IPR013785">
    <property type="entry name" value="Aldolase_TIM"/>
</dbReference>
<evidence type="ECO:0000256" key="2">
    <source>
        <dbReference type="ARBA" id="ARBA00005979"/>
    </source>
</evidence>
<evidence type="ECO:0000256" key="1">
    <source>
        <dbReference type="ARBA" id="ARBA00001917"/>
    </source>
</evidence>
<comment type="cofactor">
    <cofactor evidence="1">
        <name>FMN</name>
        <dbReference type="ChEBI" id="CHEBI:58210"/>
    </cofactor>
</comment>
<reference evidence="6 7" key="1">
    <citation type="journal article" date="2013" name="Mar. Genomics">
        <title>Expression of sulfatases in Rhodopirellula baltica and the diversity of sulfatases in the genus Rhodopirellula.</title>
        <authorList>
            <person name="Wegner C.E."/>
            <person name="Richter-Heitmann T."/>
            <person name="Klindworth A."/>
            <person name="Klockow C."/>
            <person name="Richter M."/>
            <person name="Achstetter T."/>
            <person name="Glockner F.O."/>
            <person name="Harder J."/>
        </authorList>
    </citation>
    <scope>NUCLEOTIDE SEQUENCE [LARGE SCALE GENOMIC DNA]</scope>
    <source>
        <strain evidence="6 7">SM1</strain>
    </source>
</reference>
<evidence type="ECO:0000313" key="7">
    <source>
        <dbReference type="Proteomes" id="UP000011991"/>
    </source>
</evidence>
<dbReference type="GO" id="GO:0005829">
    <property type="term" value="C:cytosol"/>
    <property type="evidence" value="ECO:0007669"/>
    <property type="project" value="UniProtKB-ARBA"/>
</dbReference>
<evidence type="ECO:0000256" key="4">
    <source>
        <dbReference type="SAM" id="MobiDB-lite"/>
    </source>
</evidence>
<feature type="region of interest" description="Disordered" evidence="4">
    <location>
        <begin position="122"/>
        <end position="143"/>
    </location>
</feature>
<dbReference type="SMR" id="M5RJU1"/>
<dbReference type="Proteomes" id="UP000011991">
    <property type="component" value="Unassembled WGS sequence"/>
</dbReference>
<evidence type="ECO:0000259" key="5">
    <source>
        <dbReference type="Pfam" id="PF00724"/>
    </source>
</evidence>
<feature type="domain" description="NADH:flavin oxidoreductase/NADH oxidase N-terminal" evidence="5">
    <location>
        <begin position="12"/>
        <end position="341"/>
    </location>
</feature>